<dbReference type="SUPFAM" id="SSF89733">
    <property type="entry name" value="L-sulfolactate dehydrogenase-like"/>
    <property type="match status" value="1"/>
</dbReference>
<evidence type="ECO:0000256" key="1">
    <source>
        <dbReference type="ARBA" id="ARBA00006056"/>
    </source>
</evidence>
<accession>A0A1Y5P4C9</accession>
<dbReference type="InterPro" id="IPR043144">
    <property type="entry name" value="Mal/L-sulf/L-lact_DH-like_ah"/>
</dbReference>
<dbReference type="Pfam" id="PF02615">
    <property type="entry name" value="Ldh_2"/>
    <property type="match status" value="1"/>
</dbReference>
<keyword evidence="2" id="KW-0560">Oxidoreductase</keyword>
<dbReference type="InterPro" id="IPR003767">
    <property type="entry name" value="Malate/L-lactate_DH-like"/>
</dbReference>
<dbReference type="Gene3D" id="1.10.1530.10">
    <property type="match status" value="1"/>
</dbReference>
<dbReference type="Gene3D" id="3.30.1370.60">
    <property type="entry name" value="Hypothetical oxidoreductase yiak, domain 2"/>
    <property type="match status" value="1"/>
</dbReference>
<dbReference type="GO" id="GO:0016491">
    <property type="term" value="F:oxidoreductase activity"/>
    <property type="evidence" value="ECO:0007669"/>
    <property type="project" value="UniProtKB-KW"/>
</dbReference>
<name>A0A1Y5P4C9_9MICO</name>
<gene>
    <name evidence="3" type="ORF">MIPYR_20450</name>
</gene>
<dbReference type="InterPro" id="IPR036111">
    <property type="entry name" value="Mal/L-sulfo/L-lacto_DH-like_sf"/>
</dbReference>
<dbReference type="EMBL" id="FLQR01000006">
    <property type="protein sequence ID" value="SBS72159.1"/>
    <property type="molecule type" value="Genomic_DNA"/>
</dbReference>
<dbReference type="PANTHER" id="PTHR11091:SF0">
    <property type="entry name" value="MALATE DEHYDROGENASE"/>
    <property type="match status" value="1"/>
</dbReference>
<dbReference type="PANTHER" id="PTHR11091">
    <property type="entry name" value="OXIDOREDUCTASE-RELATED"/>
    <property type="match status" value="1"/>
</dbReference>
<evidence type="ECO:0000256" key="2">
    <source>
        <dbReference type="ARBA" id="ARBA00023002"/>
    </source>
</evidence>
<sequence>MTGQIFSASELTALGTRILVAEGMSHDEAQLVADSLVVADGWGHPSHGMLRLSWYVARLRSGAMNSVTSPERVVDFGAVAVLDGREGVGQIVTDLACREAVARAKTHGVGLVAVRNSNHFGTAAYWTRRMADAGCVGILTTNGSPAMAPWGGLEKTVGANPWSVATPGGSHGTVVLDIANTGVARGKIYSALQKQQPIPIEWALTKDGAPTTDPREAIEGILLPMAGHKGYGISFMMDVLSGVLTGSGIAIEVAGPYVPNERSRCGHLAIAIDIDALVGLEQFGNRMDELIAITKSVPLAHGVAEVFYPGEIENRAGASAAAEGIWLPDKTLDELKDLATSARVPWPLAA</sequence>
<dbReference type="AlphaFoldDB" id="A0A1Y5P4C9"/>
<protein>
    <submittedName>
        <fullName evidence="3">Malate/L-lactate dehydrogenase</fullName>
    </submittedName>
</protein>
<comment type="similarity">
    <text evidence="1">Belongs to the LDH2/MDH2 oxidoreductase family.</text>
</comment>
<reference evidence="3" key="1">
    <citation type="submission" date="2016-03" db="EMBL/GenBank/DDBJ databases">
        <authorList>
            <person name="Ploux O."/>
        </authorList>
    </citation>
    <scope>NUCLEOTIDE SEQUENCE</scope>
    <source>
        <strain evidence="3">UC1</strain>
    </source>
</reference>
<dbReference type="InterPro" id="IPR043143">
    <property type="entry name" value="Mal/L-sulf/L-lact_DH-like_NADP"/>
</dbReference>
<proteinExistence type="inferred from homology"/>
<evidence type="ECO:0000313" key="3">
    <source>
        <dbReference type="EMBL" id="SBS72159.1"/>
    </source>
</evidence>
<organism evidence="3">
    <name type="scientific">uncultured Microbacterium sp</name>
    <dbReference type="NCBI Taxonomy" id="191216"/>
    <lineage>
        <taxon>Bacteria</taxon>
        <taxon>Bacillati</taxon>
        <taxon>Actinomycetota</taxon>
        <taxon>Actinomycetes</taxon>
        <taxon>Micrococcales</taxon>
        <taxon>Microbacteriaceae</taxon>
        <taxon>Microbacterium</taxon>
        <taxon>environmental samples</taxon>
    </lineage>
</organism>